<feature type="domain" description="Ig-like" evidence="3">
    <location>
        <begin position="430"/>
        <end position="518"/>
    </location>
</feature>
<evidence type="ECO:0000259" key="3">
    <source>
        <dbReference type="PROSITE" id="PS50835"/>
    </source>
</evidence>
<evidence type="ECO:0000313" key="4">
    <source>
        <dbReference type="EnsemblMetazoa" id="G18864.1:cds"/>
    </source>
</evidence>
<keyword evidence="5" id="KW-1185">Reference proteome</keyword>
<keyword evidence="1" id="KW-0732">Signal</keyword>
<dbReference type="InterPro" id="IPR043504">
    <property type="entry name" value="Peptidase_S1_PA_chymotrypsin"/>
</dbReference>
<keyword evidence="2" id="KW-1015">Disulfide bond</keyword>
<dbReference type="Gene3D" id="2.60.40.10">
    <property type="entry name" value="Immunoglobulins"/>
    <property type="match status" value="3"/>
</dbReference>
<organism evidence="4 5">
    <name type="scientific">Magallana gigas</name>
    <name type="common">Pacific oyster</name>
    <name type="synonym">Crassostrea gigas</name>
    <dbReference type="NCBI Taxonomy" id="29159"/>
    <lineage>
        <taxon>Eukaryota</taxon>
        <taxon>Metazoa</taxon>
        <taxon>Spiralia</taxon>
        <taxon>Lophotrochozoa</taxon>
        <taxon>Mollusca</taxon>
        <taxon>Bivalvia</taxon>
        <taxon>Autobranchia</taxon>
        <taxon>Pteriomorphia</taxon>
        <taxon>Ostreida</taxon>
        <taxon>Ostreoidea</taxon>
        <taxon>Ostreidae</taxon>
        <taxon>Magallana</taxon>
    </lineage>
</organism>
<evidence type="ECO:0000313" key="5">
    <source>
        <dbReference type="Proteomes" id="UP000005408"/>
    </source>
</evidence>
<proteinExistence type="predicted"/>
<dbReference type="InterPro" id="IPR007110">
    <property type="entry name" value="Ig-like_dom"/>
</dbReference>
<dbReference type="InterPro" id="IPR041249">
    <property type="entry name" value="HEPN_DZIP3"/>
</dbReference>
<name>A0A8W8JJM9_MAGGI</name>
<dbReference type="PANTHER" id="PTHR45080:SF8">
    <property type="entry name" value="IG-LIKE DOMAIN-CONTAINING PROTEIN"/>
    <property type="match status" value="1"/>
</dbReference>
<accession>A0A8W8JJM9</accession>
<dbReference type="InterPro" id="IPR013098">
    <property type="entry name" value="Ig_I-set"/>
</dbReference>
<dbReference type="InterPro" id="IPR003598">
    <property type="entry name" value="Ig_sub2"/>
</dbReference>
<dbReference type="Proteomes" id="UP000005408">
    <property type="component" value="Unassembled WGS sequence"/>
</dbReference>
<dbReference type="CDD" id="cd00096">
    <property type="entry name" value="Ig"/>
    <property type="match status" value="2"/>
</dbReference>
<dbReference type="InterPro" id="IPR009003">
    <property type="entry name" value="Peptidase_S1_PA"/>
</dbReference>
<dbReference type="GO" id="GO:0005886">
    <property type="term" value="C:plasma membrane"/>
    <property type="evidence" value="ECO:0007669"/>
    <property type="project" value="TreeGrafter"/>
</dbReference>
<dbReference type="InterPro" id="IPR013783">
    <property type="entry name" value="Ig-like_fold"/>
</dbReference>
<dbReference type="SMART" id="SM00409">
    <property type="entry name" value="IG"/>
    <property type="match status" value="4"/>
</dbReference>
<dbReference type="PANTHER" id="PTHR45080">
    <property type="entry name" value="CONTACTIN 5"/>
    <property type="match status" value="1"/>
</dbReference>
<dbReference type="SMART" id="SM00408">
    <property type="entry name" value="IGc2"/>
    <property type="match status" value="2"/>
</dbReference>
<dbReference type="InterPro" id="IPR003599">
    <property type="entry name" value="Ig_sub"/>
</dbReference>
<dbReference type="Pfam" id="PF07679">
    <property type="entry name" value="I-set"/>
    <property type="match status" value="2"/>
</dbReference>
<protein>
    <recommendedName>
        <fullName evidence="3">Ig-like domain-containing protein</fullName>
    </recommendedName>
</protein>
<dbReference type="InterPro" id="IPR036179">
    <property type="entry name" value="Ig-like_dom_sf"/>
</dbReference>
<evidence type="ECO:0000256" key="1">
    <source>
        <dbReference type="ARBA" id="ARBA00022729"/>
    </source>
</evidence>
<dbReference type="InterPro" id="IPR050958">
    <property type="entry name" value="Cell_Adh-Cytoskel_Orgn"/>
</dbReference>
<feature type="domain" description="Ig-like" evidence="3">
    <location>
        <begin position="230"/>
        <end position="324"/>
    </location>
</feature>
<dbReference type="Gene3D" id="2.40.10.10">
    <property type="entry name" value="Trypsin-like serine proteases"/>
    <property type="match status" value="1"/>
</dbReference>
<dbReference type="EnsemblMetazoa" id="G18864.1">
    <property type="protein sequence ID" value="G18864.1:cds"/>
    <property type="gene ID" value="G18864"/>
</dbReference>
<dbReference type="GO" id="GO:0007156">
    <property type="term" value="P:homophilic cell adhesion via plasma membrane adhesion molecules"/>
    <property type="evidence" value="ECO:0007669"/>
    <property type="project" value="TreeGrafter"/>
</dbReference>
<dbReference type="Pfam" id="PF18738">
    <property type="entry name" value="HEPN_DZIP3"/>
    <property type="match status" value="1"/>
</dbReference>
<sequence>MIRGDQFKLIGNIRPPCIPDYNEFDTSLLYLLIRNLCPIPKPTQGWGSKPCTMDMSIGDDIERLRYFRNSFVHGKFTGMPDNELRIILSNLKHVMVRIHTFTGECSRYNYVEELSKIDILQFGREDRDMYEKAILINGPEQVFCGETAQFNAEVEQREISNWSVTWHKKTGDITTNINTRDEKFNGSTDRRLFIHSVCKDDEAEYQAVISNGDNSYMSNVIYLRAIGEQPYFDNWNITTDTDGLTIHCSYGVPEGSPSIFEVKWTKNGETVDLNNKIIVVGRSSNDGSRLNDSDLTISSLTLEDKGKYSCTVTNAVGSVSRDVTLGVPRAEISTDSEVMFGLKTTITSAVLSCPTPDEVEWQNSNDGKTFRRIDISEPHYYGSSLSPDSPLLVIPYTTFDDMLHYRLLLWNKIGEQCSNTLYLNVTGCPPNIMTNHQTCLKRRTVKLFCEVFPYDPENVFWSINGKEIDNSKSKVKYSEVTIKDPSLTIFNVNEDAAGSYQVTASNAEGSTQSDVIVLAKPQIDFERTEHTDGSLVFMASIDSIPSAYLAQWKVKGKDDETYTPVKGSTEEYKGTSNSLPRPVLVLKQRELLENKCFLIEVDNFVGKSVKEILWKESKEGGKESDSRDRGKNILQREAAAKKMLTAEEEKIMDEAKYITLSRPPTAHLFSKGAQNQKEVLPSIVRAEVSKSVGLIHIDGKAKGTGFRVGEKYIVTCEHVIKDAKVTDHIIWIGRVSIEFGRISNSTNRDLSRIFSIISMAYVDKEHDFVVLELGTHDSGVPFPPALTCFGQVCWPDVHLVGHPNCMQMMEDSVIPFWLPEHNNIVIPYIDKLSSWSKIFFPGDNDHYEELRYLKPRKIMFHTTFNHGSSGSPGVMISEEKPCVVLMVRGGVPVCVYENTYPSHTPWVLDNQKVEYGYAMWDIYEKMKNSAQLNVQNLATEIFKIWMKSNDQTQPNRK</sequence>
<dbReference type="PROSITE" id="PS50835">
    <property type="entry name" value="IG_LIKE"/>
    <property type="match status" value="2"/>
</dbReference>
<evidence type="ECO:0000256" key="2">
    <source>
        <dbReference type="ARBA" id="ARBA00023157"/>
    </source>
</evidence>
<reference evidence="4" key="1">
    <citation type="submission" date="2022-08" db="UniProtKB">
        <authorList>
            <consortium name="EnsemblMetazoa"/>
        </authorList>
    </citation>
    <scope>IDENTIFICATION</scope>
    <source>
        <strain evidence="4">05x7-T-G4-1.051#20</strain>
    </source>
</reference>
<dbReference type="SUPFAM" id="SSF50494">
    <property type="entry name" value="Trypsin-like serine proteases"/>
    <property type="match status" value="1"/>
</dbReference>
<dbReference type="AlphaFoldDB" id="A0A8W8JJM9"/>
<dbReference type="SUPFAM" id="SSF48726">
    <property type="entry name" value="Immunoglobulin"/>
    <property type="match status" value="3"/>
</dbReference>